<organism evidence="2 3">
    <name type="scientific">Fluviispira multicolorata</name>
    <dbReference type="NCBI Taxonomy" id="2654512"/>
    <lineage>
        <taxon>Bacteria</taxon>
        <taxon>Pseudomonadati</taxon>
        <taxon>Bdellovibrionota</taxon>
        <taxon>Oligoflexia</taxon>
        <taxon>Silvanigrellales</taxon>
        <taxon>Silvanigrellaceae</taxon>
        <taxon>Fluviispira</taxon>
    </lineage>
</organism>
<name>A0A833N6E5_9BACT</name>
<proteinExistence type="predicted"/>
<keyword evidence="3" id="KW-1185">Reference proteome</keyword>
<dbReference type="AlphaFoldDB" id="A0A833N6E5"/>
<feature type="transmembrane region" description="Helical" evidence="1">
    <location>
        <begin position="21"/>
        <end position="41"/>
    </location>
</feature>
<gene>
    <name evidence="2" type="ORF">GCL57_01100</name>
</gene>
<dbReference type="RefSeq" id="WP_152211412.1">
    <property type="nucleotide sequence ID" value="NZ_WFLN01000004.1"/>
</dbReference>
<evidence type="ECO:0000313" key="2">
    <source>
        <dbReference type="EMBL" id="KAB8033325.1"/>
    </source>
</evidence>
<accession>A0A833N6E5</accession>
<sequence length="323" mass="36937">MRVIRESKIQFEKWLYPYNNNNLFFIIVFSIAIHTLLLYLITLTSQTEYKIFKDDVFHNSPPVHVQLDSSPKNNSTLKGARAQDQEFSIPKSRSGGVLTDKNLNSKSPFYVPKNLESLDKRVEKTPFQSNLIPKKKKNDKLSIPQQTNKKVISGMESLLPQSSPSYIDQIRRESQQDKIIHGDGGDIPIIGKNNAPSSEPQIKERFASKDYSLYQFSLEFKEKFGAIWNSKDRMLPPESPLRPGDVVYYKVYIKGDGYLEKFENLTQKKNPNKDFSGADLVFKEVVTHVLPMSVPPRFAHSIVTEVMAIQVVSSNVFVQYSPQ</sequence>
<dbReference type="Proteomes" id="UP000442694">
    <property type="component" value="Unassembled WGS sequence"/>
</dbReference>
<keyword evidence="1" id="KW-1133">Transmembrane helix</keyword>
<protein>
    <submittedName>
        <fullName evidence="2">Uncharacterized protein</fullName>
    </submittedName>
</protein>
<dbReference type="EMBL" id="WFLN01000004">
    <property type="protein sequence ID" value="KAB8033325.1"/>
    <property type="molecule type" value="Genomic_DNA"/>
</dbReference>
<reference evidence="2 3" key="1">
    <citation type="submission" date="2019-10" db="EMBL/GenBank/DDBJ databases">
        <title>New genus of Silvanigrellaceae.</title>
        <authorList>
            <person name="Pitt A."/>
            <person name="Hahn M.W."/>
        </authorList>
    </citation>
    <scope>NUCLEOTIDE SEQUENCE [LARGE SCALE GENOMIC DNA]</scope>
    <source>
        <strain evidence="2 3">33A1-SZDP</strain>
    </source>
</reference>
<keyword evidence="1" id="KW-0812">Transmembrane</keyword>
<keyword evidence="1" id="KW-0472">Membrane</keyword>
<evidence type="ECO:0000256" key="1">
    <source>
        <dbReference type="SAM" id="Phobius"/>
    </source>
</evidence>
<comment type="caution">
    <text evidence="2">The sequence shown here is derived from an EMBL/GenBank/DDBJ whole genome shotgun (WGS) entry which is preliminary data.</text>
</comment>
<evidence type="ECO:0000313" key="3">
    <source>
        <dbReference type="Proteomes" id="UP000442694"/>
    </source>
</evidence>